<comment type="caution">
    <text evidence="1">The sequence shown here is derived from an EMBL/GenBank/DDBJ whole genome shotgun (WGS) entry which is preliminary data.</text>
</comment>
<sequence length="202" mass="21478">MNASATIPLRFQRGELESKAELSAAGLARLAEATSPERLVQSLAESGNLRDALYALVMVLPHRQTVWWACLAARILPDLDHRPADRAAVEAAERWVQSVAPADAEDAGEKAETAGLENGPAWVAMAAYWAGPSLAPRGQQPVPPAPHLAGVASRTALLLLSSDPAFNHRIAFTDWLPLGIALMRGENGRQAQAALRSRVAAA</sequence>
<accession>A0A4Y8ZNN1</accession>
<gene>
    <name evidence="1" type="ORF">E2493_13885</name>
</gene>
<keyword evidence="2" id="KW-1185">Reference proteome</keyword>
<dbReference type="Proteomes" id="UP000298213">
    <property type="component" value="Unassembled WGS sequence"/>
</dbReference>
<organism evidence="1 2">
    <name type="scientific">Sphingomonas parva</name>
    <dbReference type="NCBI Taxonomy" id="2555898"/>
    <lineage>
        <taxon>Bacteria</taxon>
        <taxon>Pseudomonadati</taxon>
        <taxon>Pseudomonadota</taxon>
        <taxon>Alphaproteobacteria</taxon>
        <taxon>Sphingomonadales</taxon>
        <taxon>Sphingomonadaceae</taxon>
        <taxon>Sphingomonas</taxon>
    </lineage>
</organism>
<dbReference type="AlphaFoldDB" id="A0A4Y8ZNN1"/>
<evidence type="ECO:0000313" key="2">
    <source>
        <dbReference type="Proteomes" id="UP000298213"/>
    </source>
</evidence>
<dbReference type="Pfam" id="PF22011">
    <property type="entry name" value="DUF6931"/>
    <property type="match status" value="1"/>
</dbReference>
<dbReference type="EMBL" id="SPDV01000028">
    <property type="protein sequence ID" value="TFI57611.1"/>
    <property type="molecule type" value="Genomic_DNA"/>
</dbReference>
<dbReference type="OrthoDB" id="5572566at2"/>
<protein>
    <submittedName>
        <fullName evidence="1">Uncharacterized protein</fullName>
    </submittedName>
</protein>
<dbReference type="InterPro" id="IPR053855">
    <property type="entry name" value="DUF6931"/>
</dbReference>
<name>A0A4Y8ZNN1_9SPHN</name>
<dbReference type="RefSeq" id="WP_135087796.1">
    <property type="nucleotide sequence ID" value="NZ_SPDV01000028.1"/>
</dbReference>
<proteinExistence type="predicted"/>
<reference evidence="1 2" key="1">
    <citation type="submission" date="2019-03" db="EMBL/GenBank/DDBJ databases">
        <title>Genome sequence of Sphingomonas sp. 17J27-24.</title>
        <authorList>
            <person name="Kim M."/>
            <person name="Maeng S."/>
            <person name="Sathiyaraj S."/>
        </authorList>
    </citation>
    <scope>NUCLEOTIDE SEQUENCE [LARGE SCALE GENOMIC DNA]</scope>
    <source>
        <strain evidence="1 2">17J27-24</strain>
    </source>
</reference>
<evidence type="ECO:0000313" key="1">
    <source>
        <dbReference type="EMBL" id="TFI57611.1"/>
    </source>
</evidence>